<organism evidence="2 3">
    <name type="scientific">Shewanella dokdonensis</name>
    <dbReference type="NCBI Taxonomy" id="712036"/>
    <lineage>
        <taxon>Bacteria</taxon>
        <taxon>Pseudomonadati</taxon>
        <taxon>Pseudomonadota</taxon>
        <taxon>Gammaproteobacteria</taxon>
        <taxon>Alteromonadales</taxon>
        <taxon>Shewanellaceae</taxon>
        <taxon>Shewanella</taxon>
    </lineage>
</organism>
<proteinExistence type="predicted"/>
<dbReference type="Proteomes" id="UP000676428">
    <property type="component" value="Chromosome"/>
</dbReference>
<evidence type="ECO:0000313" key="3">
    <source>
        <dbReference type="Proteomes" id="UP000676428"/>
    </source>
</evidence>
<dbReference type="InterPro" id="IPR009875">
    <property type="entry name" value="PilZ_domain"/>
</dbReference>
<accession>A0ABX8DGR7</accession>
<name>A0ABX8DGR7_9GAMM</name>
<dbReference type="SUPFAM" id="SSF141371">
    <property type="entry name" value="PilZ domain-like"/>
    <property type="match status" value="1"/>
</dbReference>
<dbReference type="EMBL" id="CP074572">
    <property type="protein sequence ID" value="QVK23570.1"/>
    <property type="molecule type" value="Genomic_DNA"/>
</dbReference>
<dbReference type="RefSeq" id="WP_213682191.1">
    <property type="nucleotide sequence ID" value="NZ_CP074572.1"/>
</dbReference>
<feature type="domain" description="PilZ" evidence="1">
    <location>
        <begin position="12"/>
        <end position="98"/>
    </location>
</feature>
<gene>
    <name evidence="2" type="ORF">KHX94_02110</name>
</gene>
<sequence length="100" mass="11437">MGDDNVESFKERRASLRVDLEAEEIRINWQDKEEKPHSDTAICIDLSRKGLLLEYRQPFITGTLLEVTFNSGSDAQNIVKGQVCRCTESQTGYRIALQLF</sequence>
<keyword evidence="3" id="KW-1185">Reference proteome</keyword>
<dbReference type="Gene3D" id="2.40.10.220">
    <property type="entry name" value="predicted glycosyltransferase like domains"/>
    <property type="match status" value="1"/>
</dbReference>
<evidence type="ECO:0000313" key="2">
    <source>
        <dbReference type="EMBL" id="QVK23570.1"/>
    </source>
</evidence>
<evidence type="ECO:0000259" key="1">
    <source>
        <dbReference type="Pfam" id="PF07238"/>
    </source>
</evidence>
<reference evidence="2 3" key="1">
    <citation type="journal article" date="2012" name="Int. J. Syst. Evol. Microbiol.">
        <title>Shewanella dokdonensis sp. nov., isolated from seawater.</title>
        <authorList>
            <person name="Sung H.R."/>
            <person name="Yoon J.H."/>
            <person name="Ghim S.Y."/>
        </authorList>
    </citation>
    <scope>NUCLEOTIDE SEQUENCE [LARGE SCALE GENOMIC DNA]</scope>
    <source>
        <strain evidence="2 3">DSM 23626</strain>
    </source>
</reference>
<protein>
    <submittedName>
        <fullName evidence="2">PilZ domain-containing protein</fullName>
    </submittedName>
</protein>
<dbReference type="Pfam" id="PF07238">
    <property type="entry name" value="PilZ"/>
    <property type="match status" value="1"/>
</dbReference>